<name>A0A335G726_ACIBA</name>
<dbReference type="EMBL" id="UFMQ01000017">
    <property type="protein sequence ID" value="SST27748.1"/>
    <property type="molecule type" value="Genomic_DNA"/>
</dbReference>
<dbReference type="Proteomes" id="UP000252694">
    <property type="component" value="Unassembled WGS sequence"/>
</dbReference>
<evidence type="ECO:0000313" key="2">
    <source>
        <dbReference type="Proteomes" id="UP000252694"/>
    </source>
</evidence>
<proteinExistence type="predicted"/>
<dbReference type="AlphaFoldDB" id="A0A335G726"/>
<sequence>MRLELSLNNSGNKKATLDERLFGKARQTTHKLSFSIPGIQKLSDSYDT</sequence>
<organism evidence="1 2">
    <name type="scientific">Acinetobacter baumannii</name>
    <dbReference type="NCBI Taxonomy" id="470"/>
    <lineage>
        <taxon>Bacteria</taxon>
        <taxon>Pseudomonadati</taxon>
        <taxon>Pseudomonadota</taxon>
        <taxon>Gammaproteobacteria</taxon>
        <taxon>Moraxellales</taxon>
        <taxon>Moraxellaceae</taxon>
        <taxon>Acinetobacter</taxon>
        <taxon>Acinetobacter calcoaceticus/baumannii complex</taxon>
    </lineage>
</organism>
<accession>A0A335G726</accession>
<protein>
    <submittedName>
        <fullName evidence="1">Uncharacterized protein</fullName>
    </submittedName>
</protein>
<reference evidence="1 2" key="1">
    <citation type="submission" date="2018-07" db="EMBL/GenBank/DDBJ databases">
        <authorList>
            <consortium name="Pathogen Informatics"/>
        </authorList>
    </citation>
    <scope>NUCLEOTIDE SEQUENCE [LARGE SCALE GENOMIC DNA]</scope>
    <source>
        <strain evidence="1 2">4300STDY7045823</strain>
    </source>
</reference>
<gene>
    <name evidence="1" type="ORF">SAMEA104305318_02981</name>
</gene>
<evidence type="ECO:0000313" key="1">
    <source>
        <dbReference type="EMBL" id="SST27748.1"/>
    </source>
</evidence>